<feature type="region of interest" description="Disordered" evidence="1">
    <location>
        <begin position="18"/>
        <end position="49"/>
    </location>
</feature>
<dbReference type="Proteomes" id="UP001595834">
    <property type="component" value="Unassembled WGS sequence"/>
</dbReference>
<dbReference type="RefSeq" id="WP_344374996.1">
    <property type="nucleotide sequence ID" value="NZ_BAAASQ010000009.1"/>
</dbReference>
<proteinExistence type="predicted"/>
<organism evidence="2 3">
    <name type="scientific">Streptomyces mauvecolor</name>
    <dbReference type="NCBI Taxonomy" id="58345"/>
    <lineage>
        <taxon>Bacteria</taxon>
        <taxon>Bacillati</taxon>
        <taxon>Actinomycetota</taxon>
        <taxon>Actinomycetes</taxon>
        <taxon>Kitasatosporales</taxon>
        <taxon>Streptomycetaceae</taxon>
        <taxon>Streptomyces</taxon>
    </lineage>
</organism>
<sequence>MPIDPFAALNAMIRAEAARVRPAGTGTPKKGMKKTEGQEERPKEERPTR</sequence>
<accession>A0ABV9V000</accession>
<keyword evidence="3" id="KW-1185">Reference proteome</keyword>
<gene>
    <name evidence="2" type="ORF">ACFPFX_36425</name>
</gene>
<evidence type="ECO:0000256" key="1">
    <source>
        <dbReference type="SAM" id="MobiDB-lite"/>
    </source>
</evidence>
<evidence type="ECO:0008006" key="4">
    <source>
        <dbReference type="Google" id="ProtNLM"/>
    </source>
</evidence>
<evidence type="ECO:0000313" key="2">
    <source>
        <dbReference type="EMBL" id="MFC4961779.1"/>
    </source>
</evidence>
<protein>
    <recommendedName>
        <fullName evidence="4">Transposase</fullName>
    </recommendedName>
</protein>
<evidence type="ECO:0000313" key="3">
    <source>
        <dbReference type="Proteomes" id="UP001595834"/>
    </source>
</evidence>
<comment type="caution">
    <text evidence="2">The sequence shown here is derived from an EMBL/GenBank/DDBJ whole genome shotgun (WGS) entry which is preliminary data.</text>
</comment>
<name>A0ABV9V000_9ACTN</name>
<reference evidence="3" key="1">
    <citation type="journal article" date="2019" name="Int. J. Syst. Evol. Microbiol.">
        <title>The Global Catalogue of Microorganisms (GCM) 10K type strain sequencing project: providing services to taxonomists for standard genome sequencing and annotation.</title>
        <authorList>
            <consortium name="The Broad Institute Genomics Platform"/>
            <consortium name="The Broad Institute Genome Sequencing Center for Infectious Disease"/>
            <person name="Wu L."/>
            <person name="Ma J."/>
        </authorList>
    </citation>
    <scope>NUCLEOTIDE SEQUENCE [LARGE SCALE GENOMIC DNA]</scope>
    <source>
        <strain evidence="3">CCM 7224</strain>
    </source>
</reference>
<feature type="compositionally biased region" description="Basic and acidic residues" evidence="1">
    <location>
        <begin position="33"/>
        <end position="49"/>
    </location>
</feature>
<dbReference type="EMBL" id="JBHSIZ010000054">
    <property type="protein sequence ID" value="MFC4961779.1"/>
    <property type="molecule type" value="Genomic_DNA"/>
</dbReference>